<dbReference type="AlphaFoldDB" id="A0A1W1I8K1"/>
<reference evidence="2 3" key="1">
    <citation type="submission" date="2017-03" db="EMBL/GenBank/DDBJ databases">
        <authorList>
            <person name="Afonso C.L."/>
            <person name="Miller P.J."/>
            <person name="Scott M.A."/>
            <person name="Spackman E."/>
            <person name="Goraichik I."/>
            <person name="Dimitrov K.M."/>
            <person name="Suarez D.L."/>
            <person name="Swayne D.E."/>
        </authorList>
    </citation>
    <scope>NUCLEOTIDE SEQUENCE [LARGE SCALE GENOMIC DNA]</scope>
    <source>
        <strain evidence="2">Genome sequencing of Nitrospira japonica strain NJ11</strain>
    </source>
</reference>
<keyword evidence="1" id="KW-0175">Coiled coil</keyword>
<evidence type="ECO:0000313" key="3">
    <source>
        <dbReference type="Proteomes" id="UP000192042"/>
    </source>
</evidence>
<sequence>MDAGTVAHPISDAVRRLGLLGCFLGPILTAAPSSAAADASVPWECSNYSEQAQARCMNAFIEQQREQIQKLEAQLRVERDAVAGLKSQVERQAATTSDLQQQLSQKPTTTLVPTPYAYTYAFPPVGVGIYLGRPWIYGPPYYYHPYWGPRFYGHWGRRW</sequence>
<proteinExistence type="predicted"/>
<keyword evidence="3" id="KW-1185">Reference proteome</keyword>
<accession>A0A1W1I8K1</accession>
<organism evidence="2 3">
    <name type="scientific">Nitrospira japonica</name>
    <dbReference type="NCBI Taxonomy" id="1325564"/>
    <lineage>
        <taxon>Bacteria</taxon>
        <taxon>Pseudomonadati</taxon>
        <taxon>Nitrospirota</taxon>
        <taxon>Nitrospiria</taxon>
        <taxon>Nitrospirales</taxon>
        <taxon>Nitrospiraceae</taxon>
        <taxon>Nitrospira</taxon>
    </lineage>
</organism>
<dbReference type="EMBL" id="LT828648">
    <property type="protein sequence ID" value="SLM49347.1"/>
    <property type="molecule type" value="Genomic_DNA"/>
</dbReference>
<gene>
    <name evidence="2" type="ORF">NSJP_3180</name>
</gene>
<protein>
    <submittedName>
        <fullName evidence="2">Uncharacterized protein</fullName>
    </submittedName>
</protein>
<feature type="coiled-coil region" evidence="1">
    <location>
        <begin position="54"/>
        <end position="88"/>
    </location>
</feature>
<evidence type="ECO:0000256" key="1">
    <source>
        <dbReference type="SAM" id="Coils"/>
    </source>
</evidence>
<dbReference type="OrthoDB" id="9789435at2"/>
<dbReference type="KEGG" id="nja:NSJP_3180"/>
<dbReference type="RefSeq" id="WP_155970261.1">
    <property type="nucleotide sequence ID" value="NZ_LT828648.1"/>
</dbReference>
<evidence type="ECO:0000313" key="2">
    <source>
        <dbReference type="EMBL" id="SLM49347.1"/>
    </source>
</evidence>
<dbReference type="Proteomes" id="UP000192042">
    <property type="component" value="Chromosome I"/>
</dbReference>
<dbReference type="STRING" id="1325564.NSJP_3180"/>
<name>A0A1W1I8K1_9BACT</name>